<comment type="subcellular location">
    <subcellularLocation>
        <location evidence="1">Membrane</location>
    </subcellularLocation>
</comment>
<feature type="non-terminal residue" evidence="5">
    <location>
        <position position="94"/>
    </location>
</feature>
<dbReference type="Proteomes" id="UP001444071">
    <property type="component" value="Unassembled WGS sequence"/>
</dbReference>
<name>A0ABV0VPX1_9TELE</name>
<feature type="domain" description="Cadherin" evidence="4">
    <location>
        <begin position="6"/>
        <end position="67"/>
    </location>
</feature>
<keyword evidence="6" id="KW-1185">Reference proteome</keyword>
<dbReference type="SUPFAM" id="SSF49313">
    <property type="entry name" value="Cadherin-like"/>
    <property type="match status" value="1"/>
</dbReference>
<dbReference type="CDD" id="cd11304">
    <property type="entry name" value="Cadherin_repeat"/>
    <property type="match status" value="1"/>
</dbReference>
<evidence type="ECO:0000259" key="4">
    <source>
        <dbReference type="PROSITE" id="PS50268"/>
    </source>
</evidence>
<accession>A0ABV0VPX1</accession>
<reference evidence="5 6" key="1">
    <citation type="submission" date="2021-06" db="EMBL/GenBank/DDBJ databases">
        <authorList>
            <person name="Palmer J.M."/>
        </authorList>
    </citation>
    <scope>NUCLEOTIDE SEQUENCE [LARGE SCALE GENOMIC DNA]</scope>
    <source>
        <strain evidence="5 6">XR_2019</strain>
        <tissue evidence="5">Muscle</tissue>
    </source>
</reference>
<dbReference type="Gene3D" id="2.60.40.60">
    <property type="entry name" value="Cadherins"/>
    <property type="match status" value="1"/>
</dbReference>
<keyword evidence="3" id="KW-0106">Calcium</keyword>
<proteinExistence type="predicted"/>
<evidence type="ECO:0000256" key="2">
    <source>
        <dbReference type="ARBA" id="ARBA00023136"/>
    </source>
</evidence>
<dbReference type="PROSITE" id="PS50268">
    <property type="entry name" value="CADHERIN_2"/>
    <property type="match status" value="1"/>
</dbReference>
<evidence type="ECO:0000256" key="1">
    <source>
        <dbReference type="ARBA" id="ARBA00004370"/>
    </source>
</evidence>
<protein>
    <submittedName>
        <fullName evidence="5">Protocadherin-15</fullName>
    </submittedName>
</protein>
<keyword evidence="2" id="KW-0472">Membrane</keyword>
<evidence type="ECO:0000313" key="6">
    <source>
        <dbReference type="Proteomes" id="UP001444071"/>
    </source>
</evidence>
<sequence>MANRTFDIPLTLFGSVVLRERLNYEEITRYLIIIQANDRAPFPSDRRTATTTLTVDVLDGDDLGPMFLPCALVGNTRDCSPITYLASVLELTEP</sequence>
<organism evidence="5 6">
    <name type="scientific">Xenotaenia resolanae</name>
    <dbReference type="NCBI Taxonomy" id="208358"/>
    <lineage>
        <taxon>Eukaryota</taxon>
        <taxon>Metazoa</taxon>
        <taxon>Chordata</taxon>
        <taxon>Craniata</taxon>
        <taxon>Vertebrata</taxon>
        <taxon>Euteleostomi</taxon>
        <taxon>Actinopterygii</taxon>
        <taxon>Neopterygii</taxon>
        <taxon>Teleostei</taxon>
        <taxon>Neoteleostei</taxon>
        <taxon>Acanthomorphata</taxon>
        <taxon>Ovalentaria</taxon>
        <taxon>Atherinomorphae</taxon>
        <taxon>Cyprinodontiformes</taxon>
        <taxon>Goodeidae</taxon>
        <taxon>Xenotaenia</taxon>
    </lineage>
</organism>
<dbReference type="EMBL" id="JAHRIM010002941">
    <property type="protein sequence ID" value="MEQ2259290.1"/>
    <property type="molecule type" value="Genomic_DNA"/>
</dbReference>
<dbReference type="InterPro" id="IPR002126">
    <property type="entry name" value="Cadherin-like_dom"/>
</dbReference>
<evidence type="ECO:0000313" key="5">
    <source>
        <dbReference type="EMBL" id="MEQ2259290.1"/>
    </source>
</evidence>
<dbReference type="InterPro" id="IPR015919">
    <property type="entry name" value="Cadherin-like_sf"/>
</dbReference>
<evidence type="ECO:0000256" key="3">
    <source>
        <dbReference type="PROSITE-ProRule" id="PRU00043"/>
    </source>
</evidence>
<gene>
    <name evidence="5" type="primary">PCDH15_4</name>
    <name evidence="5" type="ORF">XENORESO_009429</name>
</gene>
<comment type="caution">
    <text evidence="5">The sequence shown here is derived from an EMBL/GenBank/DDBJ whole genome shotgun (WGS) entry which is preliminary data.</text>
</comment>